<keyword evidence="2" id="KW-1185">Reference proteome</keyword>
<sequence length="189" mass="20271">MIVSVLLFVSACGNGSGSGSLFKDGIEDYIGSTYQLFDTVTSTANSDDYAQVYIAENQDISTVASDIQNHEKPSEMSEERDGKQIFIYDNQFVTLTESQDNSSDTMIEVAGEEFVQKNYRPSFFEGYLLASLLGNMFGNNWGSNRSQACKVNPSSCYGGYNAAGTFAGKNSVPSIRGSSVRGGGTGSGK</sequence>
<reference evidence="1 2" key="1">
    <citation type="submission" date="2019-03" db="EMBL/GenBank/DDBJ databases">
        <title>Complete genome sequence of Paenisporosarcina antarctica CGMCC 1.6503T.</title>
        <authorList>
            <person name="Rong J.-C."/>
            <person name="Chi N.-Y."/>
            <person name="Zhang Q.-F."/>
        </authorList>
    </citation>
    <scope>NUCLEOTIDE SEQUENCE [LARGE SCALE GENOMIC DNA]</scope>
    <source>
        <strain evidence="1 2">CGMCC 1.6503</strain>
    </source>
</reference>
<dbReference type="EMBL" id="CP038015">
    <property type="protein sequence ID" value="QBP43091.1"/>
    <property type="molecule type" value="Genomic_DNA"/>
</dbReference>
<protein>
    <submittedName>
        <fullName evidence="1">DUF4247 domain-containing protein</fullName>
    </submittedName>
</protein>
<dbReference type="Proteomes" id="UP000294292">
    <property type="component" value="Chromosome"/>
</dbReference>
<dbReference type="AlphaFoldDB" id="A0A4P7A2C8"/>
<evidence type="ECO:0000313" key="2">
    <source>
        <dbReference type="Proteomes" id="UP000294292"/>
    </source>
</evidence>
<name>A0A4P7A2C8_9BACL</name>
<dbReference type="InterPro" id="IPR025341">
    <property type="entry name" value="DUF4247"/>
</dbReference>
<dbReference type="KEGG" id="panc:E2636_12450"/>
<accession>A0A4P7A2C8</accession>
<dbReference type="Pfam" id="PF14042">
    <property type="entry name" value="DUF4247"/>
    <property type="match status" value="1"/>
</dbReference>
<gene>
    <name evidence="1" type="ORF">E2636_12450</name>
</gene>
<proteinExistence type="predicted"/>
<organism evidence="1 2">
    <name type="scientific">Paenisporosarcina antarctica</name>
    <dbReference type="NCBI Taxonomy" id="417367"/>
    <lineage>
        <taxon>Bacteria</taxon>
        <taxon>Bacillati</taxon>
        <taxon>Bacillota</taxon>
        <taxon>Bacilli</taxon>
        <taxon>Bacillales</taxon>
        <taxon>Caryophanaceae</taxon>
        <taxon>Paenisporosarcina</taxon>
    </lineage>
</organism>
<evidence type="ECO:0000313" key="1">
    <source>
        <dbReference type="EMBL" id="QBP43091.1"/>
    </source>
</evidence>
<dbReference type="OrthoDB" id="2967172at2"/>